<dbReference type="InterPro" id="IPR010982">
    <property type="entry name" value="Lambda_DNA-bd_dom_sf"/>
</dbReference>
<evidence type="ECO:0000256" key="2">
    <source>
        <dbReference type="ARBA" id="ARBA00023125"/>
    </source>
</evidence>
<dbReference type="CDD" id="cd06270">
    <property type="entry name" value="PBP1_GalS-like"/>
    <property type="match status" value="1"/>
</dbReference>
<name>A0A0A7ELJ4_9GAMM</name>
<dbReference type="InterPro" id="IPR046335">
    <property type="entry name" value="LacI/GalR-like_sensor"/>
</dbReference>
<dbReference type="Proteomes" id="UP000030341">
    <property type="component" value="Chromosome 2"/>
</dbReference>
<dbReference type="PANTHER" id="PTHR30146">
    <property type="entry name" value="LACI-RELATED TRANSCRIPTIONAL REPRESSOR"/>
    <property type="match status" value="1"/>
</dbReference>
<keyword evidence="6" id="KW-1185">Reference proteome</keyword>
<dbReference type="eggNOG" id="COG1609">
    <property type="taxonomic scope" value="Bacteria"/>
</dbReference>
<dbReference type="KEGG" id="pseo:OM33_21255"/>
<dbReference type="SUPFAM" id="SSF53822">
    <property type="entry name" value="Periplasmic binding protein-like I"/>
    <property type="match status" value="1"/>
</dbReference>
<dbReference type="SUPFAM" id="SSF47413">
    <property type="entry name" value="lambda repressor-like DNA-binding domains"/>
    <property type="match status" value="1"/>
</dbReference>
<dbReference type="CDD" id="cd01392">
    <property type="entry name" value="HTH_LacI"/>
    <property type="match status" value="1"/>
</dbReference>
<dbReference type="HOGENOM" id="CLU_037628_6_0_6"/>
<dbReference type="Pfam" id="PF13377">
    <property type="entry name" value="Peripla_BP_3"/>
    <property type="match status" value="1"/>
</dbReference>
<dbReference type="PROSITE" id="PS50932">
    <property type="entry name" value="HTH_LACI_2"/>
    <property type="match status" value="1"/>
</dbReference>
<dbReference type="GO" id="GO:0000976">
    <property type="term" value="F:transcription cis-regulatory region binding"/>
    <property type="evidence" value="ECO:0007669"/>
    <property type="project" value="TreeGrafter"/>
</dbReference>
<evidence type="ECO:0000256" key="1">
    <source>
        <dbReference type="ARBA" id="ARBA00023015"/>
    </source>
</evidence>
<dbReference type="OrthoDB" id="9798934at2"/>
<keyword evidence="2" id="KW-0238">DNA-binding</keyword>
<dbReference type="Gene3D" id="1.10.260.40">
    <property type="entry name" value="lambda repressor-like DNA-binding domains"/>
    <property type="match status" value="1"/>
</dbReference>
<gene>
    <name evidence="5" type="ORF">OM33_21255</name>
</gene>
<evidence type="ECO:0000256" key="3">
    <source>
        <dbReference type="ARBA" id="ARBA00023163"/>
    </source>
</evidence>
<sequence>MATIYEVSKAAGVSLATVSRVINGNARVSERTKEKVHKAMAELGYKPNAIAQSLASNRTNSVGLLVSELHGSFFGDMMSSIESMLRDAGKHVVITAGHSEAEKEKQAIEFLISRRCDALILNAEAVSEDYLKSLLDKNIEIILINRNIESLKERCIVLDNQLGGYLATKAAVDQGHRNIAYISGPHFKEDAQQRLAGHKQALKEAGISFESSAYFEGSYHESEGYEGFNNLIKHNDSFTALVCANDEMASGAMTAAREHGLSIPDDLSIIGFDNVLFARYLYPKLTTVDNPIAKMGEMAANWVLSNIYNTKIATPMNHLFKPELVIRDSLGAVHAD</sequence>
<reference evidence="5 6" key="1">
    <citation type="submission" date="2014-11" db="EMBL/GenBank/DDBJ databases">
        <title>Complete Genome Sequence of Pseudoalteromonas sp. Strain OCN003 Isolated from Kaneohe Bay, Oahu, Hawaii.</title>
        <authorList>
            <person name="Beurmann S."/>
            <person name="Videau P."/>
            <person name="Ushijima B."/>
            <person name="Smith A.M."/>
            <person name="Aeby G.S."/>
            <person name="Callahan S.M."/>
            <person name="Belcaid M."/>
        </authorList>
    </citation>
    <scope>NUCLEOTIDE SEQUENCE [LARGE SCALE GENOMIC DNA]</scope>
    <source>
        <strain evidence="5 6">OCN003</strain>
    </source>
</reference>
<evidence type="ECO:0000313" key="6">
    <source>
        <dbReference type="Proteomes" id="UP000030341"/>
    </source>
</evidence>
<dbReference type="InterPro" id="IPR028082">
    <property type="entry name" value="Peripla_BP_I"/>
</dbReference>
<dbReference type="GO" id="GO:0003700">
    <property type="term" value="F:DNA-binding transcription factor activity"/>
    <property type="evidence" value="ECO:0007669"/>
    <property type="project" value="TreeGrafter"/>
</dbReference>
<evidence type="ECO:0000259" key="4">
    <source>
        <dbReference type="PROSITE" id="PS50932"/>
    </source>
</evidence>
<accession>A0A0A7ELJ4</accession>
<dbReference type="PRINTS" id="PR00036">
    <property type="entry name" value="HTHLACI"/>
</dbReference>
<keyword evidence="1" id="KW-0805">Transcription regulation</keyword>
<proteinExistence type="predicted"/>
<dbReference type="SMART" id="SM00354">
    <property type="entry name" value="HTH_LACI"/>
    <property type="match status" value="1"/>
</dbReference>
<dbReference type="AlphaFoldDB" id="A0A0A7ELJ4"/>
<dbReference type="RefSeq" id="WP_040136623.1">
    <property type="nucleotide sequence ID" value="NZ_CP009889.1"/>
</dbReference>
<dbReference type="InterPro" id="IPR000843">
    <property type="entry name" value="HTH_LacI"/>
</dbReference>
<dbReference type="PANTHER" id="PTHR30146:SF109">
    <property type="entry name" value="HTH-TYPE TRANSCRIPTIONAL REGULATOR GALS"/>
    <property type="match status" value="1"/>
</dbReference>
<dbReference type="Pfam" id="PF00356">
    <property type="entry name" value="LacI"/>
    <property type="match status" value="1"/>
</dbReference>
<dbReference type="EMBL" id="CP009889">
    <property type="protein sequence ID" value="AIY67540.1"/>
    <property type="molecule type" value="Genomic_DNA"/>
</dbReference>
<dbReference type="Gene3D" id="3.40.50.2300">
    <property type="match status" value="2"/>
</dbReference>
<keyword evidence="3" id="KW-0804">Transcription</keyword>
<organism evidence="5 6">
    <name type="scientific">Pseudoalteromonas piratica</name>
    <dbReference type="NCBI Taxonomy" id="1348114"/>
    <lineage>
        <taxon>Bacteria</taxon>
        <taxon>Pseudomonadati</taxon>
        <taxon>Pseudomonadota</taxon>
        <taxon>Gammaproteobacteria</taxon>
        <taxon>Alteromonadales</taxon>
        <taxon>Pseudoalteromonadaceae</taxon>
        <taxon>Pseudoalteromonas</taxon>
    </lineage>
</organism>
<evidence type="ECO:0000313" key="5">
    <source>
        <dbReference type="EMBL" id="AIY67540.1"/>
    </source>
</evidence>
<protein>
    <submittedName>
        <fullName evidence="5">LacI family transcriptional regulator</fullName>
    </submittedName>
</protein>
<dbReference type="STRING" id="1348114.OM33_21255"/>
<feature type="domain" description="HTH lacI-type" evidence="4">
    <location>
        <begin position="2"/>
        <end position="56"/>
    </location>
</feature>